<evidence type="ECO:0000256" key="1">
    <source>
        <dbReference type="ARBA" id="ARBA00004651"/>
    </source>
</evidence>
<protein>
    <submittedName>
        <fullName evidence="9">Trehalose transport system permease protein SugB</fullName>
    </submittedName>
</protein>
<evidence type="ECO:0000256" key="5">
    <source>
        <dbReference type="ARBA" id="ARBA00022989"/>
    </source>
</evidence>
<dbReference type="SUPFAM" id="SSF161098">
    <property type="entry name" value="MetI-like"/>
    <property type="match status" value="1"/>
</dbReference>
<dbReference type="GO" id="GO:0005886">
    <property type="term" value="C:plasma membrane"/>
    <property type="evidence" value="ECO:0007669"/>
    <property type="project" value="UniProtKB-SubCell"/>
</dbReference>
<feature type="transmembrane region" description="Helical" evidence="7">
    <location>
        <begin position="185"/>
        <end position="210"/>
    </location>
</feature>
<dbReference type="RefSeq" id="WP_045298615.1">
    <property type="nucleotide sequence ID" value="NZ_JYJA01000033.1"/>
</dbReference>
<organism evidence="9 10">
    <name type="scientific">Microbacterium trichothecenolyticum</name>
    <name type="common">Aureobacterium trichothecenolyticum</name>
    <dbReference type="NCBI Taxonomy" id="69370"/>
    <lineage>
        <taxon>Bacteria</taxon>
        <taxon>Bacillati</taxon>
        <taxon>Actinomycetota</taxon>
        <taxon>Actinomycetes</taxon>
        <taxon>Micrococcales</taxon>
        <taxon>Microbacteriaceae</taxon>
        <taxon>Microbacterium</taxon>
    </lineage>
</organism>
<feature type="domain" description="ABC transmembrane type-1" evidence="8">
    <location>
        <begin position="73"/>
        <end position="264"/>
    </location>
</feature>
<feature type="transmembrane region" description="Helical" evidence="7">
    <location>
        <begin position="142"/>
        <end position="164"/>
    </location>
</feature>
<dbReference type="AlphaFoldDB" id="A0A0M2HDY7"/>
<dbReference type="Gene3D" id="1.10.3720.10">
    <property type="entry name" value="MetI-like"/>
    <property type="match status" value="1"/>
</dbReference>
<keyword evidence="5 7" id="KW-1133">Transmembrane helix</keyword>
<name>A0A0M2HDY7_MICTR</name>
<dbReference type="GO" id="GO:0055085">
    <property type="term" value="P:transmembrane transport"/>
    <property type="evidence" value="ECO:0007669"/>
    <property type="project" value="InterPro"/>
</dbReference>
<dbReference type="PROSITE" id="PS50928">
    <property type="entry name" value="ABC_TM1"/>
    <property type="match status" value="1"/>
</dbReference>
<dbReference type="InterPro" id="IPR000515">
    <property type="entry name" value="MetI-like"/>
</dbReference>
<feature type="transmembrane region" description="Helical" evidence="7">
    <location>
        <begin position="110"/>
        <end position="130"/>
    </location>
</feature>
<comment type="subcellular location">
    <subcellularLocation>
        <location evidence="1 7">Cell membrane</location>
        <topology evidence="1 7">Multi-pass membrane protein</topology>
    </subcellularLocation>
</comment>
<dbReference type="CDD" id="cd06261">
    <property type="entry name" value="TM_PBP2"/>
    <property type="match status" value="1"/>
</dbReference>
<gene>
    <name evidence="9" type="primary">sugB_2</name>
    <name evidence="9" type="ORF">RS82_01894</name>
</gene>
<evidence type="ECO:0000256" key="3">
    <source>
        <dbReference type="ARBA" id="ARBA00022475"/>
    </source>
</evidence>
<feature type="transmembrane region" description="Helical" evidence="7">
    <location>
        <begin position="12"/>
        <end position="30"/>
    </location>
</feature>
<keyword evidence="3" id="KW-1003">Cell membrane</keyword>
<comment type="caution">
    <text evidence="9">The sequence shown here is derived from an EMBL/GenBank/DDBJ whole genome shotgun (WGS) entry which is preliminary data.</text>
</comment>
<evidence type="ECO:0000313" key="9">
    <source>
        <dbReference type="EMBL" id="KJL42929.1"/>
    </source>
</evidence>
<dbReference type="OrthoDB" id="3521657at2"/>
<evidence type="ECO:0000256" key="7">
    <source>
        <dbReference type="RuleBase" id="RU363032"/>
    </source>
</evidence>
<keyword evidence="6 7" id="KW-0472">Membrane</keyword>
<feature type="transmembrane region" description="Helical" evidence="7">
    <location>
        <begin position="72"/>
        <end position="98"/>
    </location>
</feature>
<dbReference type="PANTHER" id="PTHR43744">
    <property type="entry name" value="ABC TRANSPORTER PERMEASE PROTEIN MG189-RELATED-RELATED"/>
    <property type="match status" value="1"/>
</dbReference>
<evidence type="ECO:0000259" key="8">
    <source>
        <dbReference type="PROSITE" id="PS50928"/>
    </source>
</evidence>
<keyword evidence="2 7" id="KW-0813">Transport</keyword>
<feature type="transmembrane region" description="Helical" evidence="7">
    <location>
        <begin position="242"/>
        <end position="264"/>
    </location>
</feature>
<evidence type="ECO:0000313" key="10">
    <source>
        <dbReference type="Proteomes" id="UP000034098"/>
    </source>
</evidence>
<keyword evidence="10" id="KW-1185">Reference proteome</keyword>
<keyword evidence="4 7" id="KW-0812">Transmembrane</keyword>
<dbReference type="Pfam" id="PF00528">
    <property type="entry name" value="BPD_transp_1"/>
    <property type="match status" value="1"/>
</dbReference>
<dbReference type="PANTHER" id="PTHR43744:SF8">
    <property type="entry name" value="SN-GLYCEROL-3-PHOSPHATE TRANSPORT SYSTEM PERMEASE PROTEIN UGPE"/>
    <property type="match status" value="1"/>
</dbReference>
<dbReference type="InterPro" id="IPR035906">
    <property type="entry name" value="MetI-like_sf"/>
</dbReference>
<accession>A0A0M2HDY7</accession>
<comment type="similarity">
    <text evidence="7">Belongs to the binding-protein-dependent transport system permease family.</text>
</comment>
<dbReference type="Proteomes" id="UP000034098">
    <property type="component" value="Unassembled WGS sequence"/>
</dbReference>
<reference evidence="9 10" key="1">
    <citation type="submission" date="2015-02" db="EMBL/GenBank/DDBJ databases">
        <title>Draft genome sequences of ten Microbacterium spp. with emphasis on heavy metal contaminated environments.</title>
        <authorList>
            <person name="Corretto E."/>
        </authorList>
    </citation>
    <scope>NUCLEOTIDE SEQUENCE [LARGE SCALE GENOMIC DNA]</scope>
    <source>
        <strain evidence="9 10">DSM 8608</strain>
    </source>
</reference>
<evidence type="ECO:0000256" key="4">
    <source>
        <dbReference type="ARBA" id="ARBA00022692"/>
    </source>
</evidence>
<evidence type="ECO:0000256" key="2">
    <source>
        <dbReference type="ARBA" id="ARBA00022448"/>
    </source>
</evidence>
<proteinExistence type="inferred from homology"/>
<dbReference type="PATRIC" id="fig|69370.6.peg.1926"/>
<dbReference type="EMBL" id="JYJA01000033">
    <property type="protein sequence ID" value="KJL42929.1"/>
    <property type="molecule type" value="Genomic_DNA"/>
</dbReference>
<evidence type="ECO:0000256" key="6">
    <source>
        <dbReference type="ARBA" id="ARBA00023136"/>
    </source>
</evidence>
<sequence>MFRYTKLTALREVLIWIVALIGLLPFYFLINTALKSDKEAFTTSAVAPTTSLDFGAFIEVLTTGGRDSIPMAILNSAIITAGAIAGLVLFGSVAAYVITRRTRAWTNVTFYLVLIAIILPAQLGTVPLYIGARTVGLTGNALGMILLWIGILLPLSVFLYASFFRGLTTEYEEAAVIDGASPTQAFFRVVLPLMAPATGTVAILAGLIVWNDFFNSLIFLGGSTTQTLPVAMYTYVGGLVSAWNKIFAVVIISMIPILIFYMAAQKKFIQGFAGGLKG</sequence>